<dbReference type="InterPro" id="IPR000571">
    <property type="entry name" value="Znf_CCCH"/>
</dbReference>
<organism evidence="5 6">
    <name type="scientific">Psilocybe cf. subviscida</name>
    <dbReference type="NCBI Taxonomy" id="2480587"/>
    <lineage>
        <taxon>Eukaryota</taxon>
        <taxon>Fungi</taxon>
        <taxon>Dikarya</taxon>
        <taxon>Basidiomycota</taxon>
        <taxon>Agaricomycotina</taxon>
        <taxon>Agaricomycetes</taxon>
        <taxon>Agaricomycetidae</taxon>
        <taxon>Agaricales</taxon>
        <taxon>Agaricineae</taxon>
        <taxon>Strophariaceae</taxon>
        <taxon>Psilocybe</taxon>
    </lineage>
</organism>
<gene>
    <name evidence="5" type="ORF">D9619_000763</name>
</gene>
<keyword evidence="1" id="KW-0479">Metal-binding</keyword>
<accession>A0A8H5BDS0</accession>
<dbReference type="EMBL" id="JAACJJ010000028">
    <property type="protein sequence ID" value="KAF5321375.1"/>
    <property type="molecule type" value="Genomic_DNA"/>
</dbReference>
<feature type="region of interest" description="Disordered" evidence="3">
    <location>
        <begin position="365"/>
        <end position="401"/>
    </location>
</feature>
<dbReference type="Gene3D" id="4.10.1000.10">
    <property type="entry name" value="Zinc finger, CCCH-type"/>
    <property type="match status" value="1"/>
</dbReference>
<keyword evidence="1" id="KW-0862">Zinc</keyword>
<reference evidence="5 6" key="1">
    <citation type="journal article" date="2020" name="ISME J.">
        <title>Uncovering the hidden diversity of litter-decomposition mechanisms in mushroom-forming fungi.</title>
        <authorList>
            <person name="Floudas D."/>
            <person name="Bentzer J."/>
            <person name="Ahren D."/>
            <person name="Johansson T."/>
            <person name="Persson P."/>
            <person name="Tunlid A."/>
        </authorList>
    </citation>
    <scope>NUCLEOTIDE SEQUENCE [LARGE SCALE GENOMIC DNA]</scope>
    <source>
        <strain evidence="5 6">CBS 101986</strain>
    </source>
</reference>
<evidence type="ECO:0000313" key="5">
    <source>
        <dbReference type="EMBL" id="KAF5321375.1"/>
    </source>
</evidence>
<keyword evidence="1" id="KW-0863">Zinc-finger</keyword>
<evidence type="ECO:0000259" key="4">
    <source>
        <dbReference type="PROSITE" id="PS50103"/>
    </source>
</evidence>
<evidence type="ECO:0000256" key="3">
    <source>
        <dbReference type="SAM" id="MobiDB-lite"/>
    </source>
</evidence>
<dbReference type="OrthoDB" id="2270193at2759"/>
<feature type="domain" description="C3H1-type" evidence="4">
    <location>
        <begin position="426"/>
        <end position="453"/>
    </location>
</feature>
<dbReference type="GO" id="GO:0008270">
    <property type="term" value="F:zinc ion binding"/>
    <property type="evidence" value="ECO:0007669"/>
    <property type="project" value="UniProtKB-KW"/>
</dbReference>
<keyword evidence="6" id="KW-1185">Reference proteome</keyword>
<dbReference type="PANTHER" id="PTHR37543">
    <property type="entry name" value="CCCH ZINC FINGER DNA BINDING PROTEIN (AFU_ORTHOLOGUE AFUA_5G12760)"/>
    <property type="match status" value="1"/>
</dbReference>
<sequence length="525" mass="58236">MYSEPQHQRRLSNPHALFSSGIYDSQPRSTIPDTVTLCFDQLKNEVQKLVDEDHAHRLHTRNLESDLNVYKNAYARVEEECQRLSRVKFECEKQAAELQGCNEEVLRQNEDLKLQLKGHRITVLIDGDGTIFEDQLIAQGQAGGHTAAKQLSESITQYLTQANGTYQYQIRVYVFLNKRGLADTLGRAGFSAAKARFDDFMMGFNLAAERFIMVDVGSAKEAADAKIKALLEDELKLPQTEKIIFAGCHDNGYATTLRSQITAGFKDRLILLQGYTDMAAGMSDLNLPYFSIPDLFMSKKLVVATSNSIAGPTLAPPILPALPTSQVPGLDPEAPIEFQSPAQQAFEALPFASIGAEISAARSPPASYSSAVQTRAPKPKRAITPELDSSGSTSSSDDDEAIITNVRASLTGARPRRLNPNVPLSKQKPPPCTLFYLSNCKHGADCKYGHDYELTNEHYDEIRVNAKKSPCPSKNKGEMCLWGEDCCYGHHCPLTTKCHFFKQNRCKFIGADMHKEQKVQSTEMM</sequence>
<feature type="zinc finger region" description="C3H1-type" evidence="1">
    <location>
        <begin position="426"/>
        <end position="453"/>
    </location>
</feature>
<dbReference type="Pfam" id="PF25540">
    <property type="entry name" value="DUF7923"/>
    <property type="match status" value="1"/>
</dbReference>
<dbReference type="Proteomes" id="UP000567179">
    <property type="component" value="Unassembled WGS sequence"/>
</dbReference>
<dbReference type="AlphaFoldDB" id="A0A8H5BDS0"/>
<comment type="caution">
    <text evidence="5">The sequence shown here is derived from an EMBL/GenBank/DDBJ whole genome shotgun (WGS) entry which is preliminary data.</text>
</comment>
<proteinExistence type="predicted"/>
<name>A0A8H5BDS0_9AGAR</name>
<dbReference type="InterPro" id="IPR057683">
    <property type="entry name" value="DUF7923"/>
</dbReference>
<protein>
    <recommendedName>
        <fullName evidence="4">C3H1-type domain-containing protein</fullName>
    </recommendedName>
</protein>
<dbReference type="PROSITE" id="PS50103">
    <property type="entry name" value="ZF_C3H1"/>
    <property type="match status" value="1"/>
</dbReference>
<evidence type="ECO:0000313" key="6">
    <source>
        <dbReference type="Proteomes" id="UP000567179"/>
    </source>
</evidence>
<feature type="coiled-coil region" evidence="2">
    <location>
        <begin position="60"/>
        <end position="122"/>
    </location>
</feature>
<dbReference type="PANTHER" id="PTHR37543:SF1">
    <property type="entry name" value="CCCH ZINC FINGER DNA BINDING PROTEIN (AFU_ORTHOLOGUE AFUA_5G12760)"/>
    <property type="match status" value="1"/>
</dbReference>
<evidence type="ECO:0000256" key="1">
    <source>
        <dbReference type="PROSITE-ProRule" id="PRU00723"/>
    </source>
</evidence>
<evidence type="ECO:0000256" key="2">
    <source>
        <dbReference type="SAM" id="Coils"/>
    </source>
</evidence>
<keyword evidence="2" id="KW-0175">Coiled coil</keyword>